<dbReference type="Pfam" id="PF08241">
    <property type="entry name" value="Methyltransf_11"/>
    <property type="match status" value="1"/>
</dbReference>
<dbReference type="InterPro" id="IPR013216">
    <property type="entry name" value="Methyltransf_11"/>
</dbReference>
<keyword evidence="1" id="KW-0808">Transferase</keyword>
<dbReference type="PANTHER" id="PTHR44068">
    <property type="entry name" value="ZGC:194242"/>
    <property type="match status" value="1"/>
</dbReference>
<dbReference type="Proteomes" id="UP001225605">
    <property type="component" value="Unassembled WGS sequence"/>
</dbReference>
<feature type="domain" description="Methyltransferase type 11" evidence="2">
    <location>
        <begin position="120"/>
        <end position="218"/>
    </location>
</feature>
<dbReference type="PANTHER" id="PTHR44068:SF11">
    <property type="entry name" value="GERANYL DIPHOSPHATE 2-C-METHYLTRANSFERASE"/>
    <property type="match status" value="1"/>
</dbReference>
<accession>A0ABU0WZP5</accession>
<evidence type="ECO:0000259" key="2">
    <source>
        <dbReference type="Pfam" id="PF08241"/>
    </source>
</evidence>
<reference evidence="3 4" key="1">
    <citation type="submission" date="2017-06" db="EMBL/GenBank/DDBJ databases">
        <title>Cultured bacterium strain Saccharothrix yanglingensis Hhs.015.</title>
        <authorList>
            <person name="Xia Y."/>
        </authorList>
    </citation>
    <scope>NUCLEOTIDE SEQUENCE [LARGE SCALE GENOMIC DNA]</scope>
    <source>
        <strain evidence="3 4">Hhs.015</strain>
    </source>
</reference>
<organism evidence="3 4">
    <name type="scientific">Saccharothrix yanglingensis</name>
    <dbReference type="NCBI Taxonomy" id="659496"/>
    <lineage>
        <taxon>Bacteria</taxon>
        <taxon>Bacillati</taxon>
        <taxon>Actinomycetota</taxon>
        <taxon>Actinomycetes</taxon>
        <taxon>Pseudonocardiales</taxon>
        <taxon>Pseudonocardiaceae</taxon>
        <taxon>Saccharothrix</taxon>
    </lineage>
</organism>
<proteinExistence type="predicted"/>
<protein>
    <submittedName>
        <fullName evidence="3">SAM-dependent methyltransferase</fullName>
    </submittedName>
</protein>
<evidence type="ECO:0000313" key="4">
    <source>
        <dbReference type="Proteomes" id="UP001225605"/>
    </source>
</evidence>
<comment type="caution">
    <text evidence="3">The sequence shown here is derived from an EMBL/GenBank/DDBJ whole genome shotgun (WGS) entry which is preliminary data.</text>
</comment>
<dbReference type="CDD" id="cd02440">
    <property type="entry name" value="AdoMet_MTases"/>
    <property type="match status" value="1"/>
</dbReference>
<dbReference type="GO" id="GO:0008168">
    <property type="term" value="F:methyltransferase activity"/>
    <property type="evidence" value="ECO:0007669"/>
    <property type="project" value="UniProtKB-KW"/>
</dbReference>
<evidence type="ECO:0000313" key="3">
    <source>
        <dbReference type="EMBL" id="MDQ2585237.1"/>
    </source>
</evidence>
<keyword evidence="4" id="KW-1185">Reference proteome</keyword>
<keyword evidence="3" id="KW-0489">Methyltransferase</keyword>
<gene>
    <name evidence="3" type="ORF">CKY47_14850</name>
</gene>
<name>A0ABU0WZP5_9PSEU</name>
<dbReference type="InterPro" id="IPR050447">
    <property type="entry name" value="Erg6_SMT_methyltransf"/>
</dbReference>
<sequence>MLWTPMSSYRDDGHRAAVVVRSPGTAAGPRGRAPAVPRSPERCDRVAREGKPMSHPNWTPDDVGEYYNALTPASDVFLAGNEHHGYWYDDEDEAPIEEGSARLTRKIVDTLGLRPGEHLLDAGCGAGAPAVLIADEYGVRVTGVTISSVGAQLAQARADASGLSDRVRIEVGDYHALTHPENHFDAVVAIESLIHAVDLDRALREFYRVLRPGGRIAISEPTRLSPEVTMPSMYIREPAKAEDLLEAFVAAGFVLEEWVHCGRRVFGQSGRRFPKHAESLREEFVARFGEEAFLGLREAMKGLDPGPENMSYLILCARKPAG</sequence>
<dbReference type="Gene3D" id="3.40.50.150">
    <property type="entry name" value="Vaccinia Virus protein VP39"/>
    <property type="match status" value="1"/>
</dbReference>
<dbReference type="SUPFAM" id="SSF53335">
    <property type="entry name" value="S-adenosyl-L-methionine-dependent methyltransferases"/>
    <property type="match status" value="1"/>
</dbReference>
<dbReference type="InterPro" id="IPR029063">
    <property type="entry name" value="SAM-dependent_MTases_sf"/>
</dbReference>
<evidence type="ECO:0000256" key="1">
    <source>
        <dbReference type="ARBA" id="ARBA00022679"/>
    </source>
</evidence>
<dbReference type="EMBL" id="NSDM01000005">
    <property type="protein sequence ID" value="MDQ2585237.1"/>
    <property type="molecule type" value="Genomic_DNA"/>
</dbReference>
<dbReference type="GO" id="GO:0032259">
    <property type="term" value="P:methylation"/>
    <property type="evidence" value="ECO:0007669"/>
    <property type="project" value="UniProtKB-KW"/>
</dbReference>